<dbReference type="InterPro" id="IPR006674">
    <property type="entry name" value="HD_domain"/>
</dbReference>
<dbReference type="AlphaFoldDB" id="B8DQ50"/>
<dbReference type="SUPFAM" id="SSF109604">
    <property type="entry name" value="HD-domain/PDEase-like"/>
    <property type="match status" value="1"/>
</dbReference>
<dbReference type="PANTHER" id="PTHR47959">
    <property type="entry name" value="ATP-DEPENDENT RNA HELICASE RHLE-RELATED"/>
    <property type="match status" value="1"/>
</dbReference>
<evidence type="ECO:0000256" key="6">
    <source>
        <dbReference type="ARBA" id="ARBA00022801"/>
    </source>
</evidence>
<dbReference type="HOGENOM" id="CLU_010123_0_0_7"/>
<dbReference type="Gene3D" id="1.10.3210.30">
    <property type="match status" value="1"/>
</dbReference>
<dbReference type="GO" id="GO:0046872">
    <property type="term" value="F:metal ion binding"/>
    <property type="evidence" value="ECO:0007669"/>
    <property type="project" value="UniProtKB-KW"/>
</dbReference>
<evidence type="ECO:0000259" key="12">
    <source>
        <dbReference type="PROSITE" id="PS51643"/>
    </source>
</evidence>
<keyword evidence="4" id="KW-0479">Metal-binding</keyword>
<dbReference type="PROSITE" id="PS51643">
    <property type="entry name" value="HD_CAS3"/>
    <property type="match status" value="1"/>
</dbReference>
<dbReference type="InterPro" id="IPR050079">
    <property type="entry name" value="DEAD_box_RNA_helicase"/>
</dbReference>
<evidence type="ECO:0000256" key="10">
    <source>
        <dbReference type="SAM" id="MobiDB-lite"/>
    </source>
</evidence>
<dbReference type="CDD" id="cd17930">
    <property type="entry name" value="DEXHc_cas3"/>
    <property type="match status" value="1"/>
</dbReference>
<dbReference type="GO" id="GO:0005524">
    <property type="term" value="F:ATP binding"/>
    <property type="evidence" value="ECO:0007669"/>
    <property type="project" value="UniProtKB-KW"/>
</dbReference>
<dbReference type="EMBL" id="CP001197">
    <property type="protein sequence ID" value="ACL08914.1"/>
    <property type="molecule type" value="Genomic_DNA"/>
</dbReference>
<evidence type="ECO:0000256" key="3">
    <source>
        <dbReference type="ARBA" id="ARBA00022722"/>
    </source>
</evidence>
<dbReference type="InterPro" id="IPR054712">
    <property type="entry name" value="Cas3-like_dom"/>
</dbReference>
<name>B8DQ50_NITV9</name>
<reference evidence="13" key="1">
    <citation type="submission" date="2008-10" db="EMBL/GenBank/DDBJ databases">
        <title>Complete sequence of Desulfovibrio vulgaris str. 'Miyazaki F'.</title>
        <authorList>
            <person name="Lucas S."/>
            <person name="Copeland A."/>
            <person name="Lapidus A."/>
            <person name="Glavina del Rio T."/>
            <person name="Dalin E."/>
            <person name="Tice H."/>
            <person name="Bruce D."/>
            <person name="Goodwin L."/>
            <person name="Pitluck S."/>
            <person name="Sims D."/>
            <person name="Brettin T."/>
            <person name="Detter J.C."/>
            <person name="Han C."/>
            <person name="Larimer F."/>
            <person name="Land M."/>
            <person name="Hauser L."/>
            <person name="Kyrpides N."/>
            <person name="Mikhailova N."/>
            <person name="Hazen T.C."/>
            <person name="Richardson P."/>
        </authorList>
    </citation>
    <scope>NUCLEOTIDE SEQUENCE</scope>
    <source>
        <strain evidence="13">Miyazaki F</strain>
    </source>
</reference>
<dbReference type="InterPro" id="IPR006474">
    <property type="entry name" value="Helicase_Cas3_CRISPR-ass_core"/>
</dbReference>
<dbReference type="GO" id="GO:0003724">
    <property type="term" value="F:RNA helicase activity"/>
    <property type="evidence" value="ECO:0007669"/>
    <property type="project" value="TreeGrafter"/>
</dbReference>
<dbReference type="Pfam" id="PF01966">
    <property type="entry name" value="HD"/>
    <property type="match status" value="1"/>
</dbReference>
<evidence type="ECO:0000256" key="4">
    <source>
        <dbReference type="ARBA" id="ARBA00022723"/>
    </source>
</evidence>
<dbReference type="Gene3D" id="3.40.50.300">
    <property type="entry name" value="P-loop containing nucleotide triphosphate hydrolases"/>
    <property type="match status" value="2"/>
</dbReference>
<evidence type="ECO:0000256" key="8">
    <source>
        <dbReference type="ARBA" id="ARBA00022840"/>
    </source>
</evidence>
<evidence type="ECO:0000256" key="7">
    <source>
        <dbReference type="ARBA" id="ARBA00022806"/>
    </source>
</evidence>
<evidence type="ECO:0000313" key="13">
    <source>
        <dbReference type="EMBL" id="ACL08914.1"/>
    </source>
</evidence>
<keyword evidence="7" id="KW-0347">Helicase</keyword>
<feature type="region of interest" description="Disordered" evidence="10">
    <location>
        <begin position="308"/>
        <end position="329"/>
    </location>
</feature>
<comment type="similarity">
    <text evidence="2">In the central section; belongs to the CRISPR-associated helicase Cas3 family.</text>
</comment>
<dbReference type="InterPro" id="IPR011545">
    <property type="entry name" value="DEAD/DEAH_box_helicase_dom"/>
</dbReference>
<comment type="similarity">
    <text evidence="1">In the N-terminal section; belongs to the CRISPR-associated nuclease Cas3-HD family.</text>
</comment>
<feature type="domain" description="HD Cas3-type" evidence="12">
    <location>
        <begin position="11"/>
        <end position="173"/>
    </location>
</feature>
<dbReference type="NCBIfam" id="TIGR01587">
    <property type="entry name" value="cas3_core"/>
    <property type="match status" value="1"/>
</dbReference>
<feature type="domain" description="Helicase ATP-binding" evidence="11">
    <location>
        <begin position="229"/>
        <end position="429"/>
    </location>
</feature>
<dbReference type="NCBIfam" id="TIGR01596">
    <property type="entry name" value="cas3_HD"/>
    <property type="match status" value="1"/>
</dbReference>
<proteinExistence type="inferred from homology"/>
<dbReference type="Pfam" id="PF22590">
    <property type="entry name" value="Cas3-like_C_2"/>
    <property type="match status" value="1"/>
</dbReference>
<keyword evidence="9" id="KW-0051">Antiviral defense</keyword>
<dbReference type="SMART" id="SM00487">
    <property type="entry name" value="DEXDc"/>
    <property type="match status" value="1"/>
</dbReference>
<keyword evidence="5" id="KW-0547">Nucleotide-binding</keyword>
<dbReference type="GO" id="GO:0051607">
    <property type="term" value="P:defense response to virus"/>
    <property type="evidence" value="ECO:0007669"/>
    <property type="project" value="UniProtKB-KW"/>
</dbReference>
<evidence type="ECO:0000256" key="2">
    <source>
        <dbReference type="ARBA" id="ARBA00009046"/>
    </source>
</evidence>
<dbReference type="GO" id="GO:0004518">
    <property type="term" value="F:nuclease activity"/>
    <property type="evidence" value="ECO:0007669"/>
    <property type="project" value="UniProtKB-KW"/>
</dbReference>
<evidence type="ECO:0000259" key="11">
    <source>
        <dbReference type="PROSITE" id="PS51192"/>
    </source>
</evidence>
<dbReference type="STRING" id="883.DvMF_1971"/>
<dbReference type="KEGG" id="dvm:DvMF_1971"/>
<dbReference type="PANTHER" id="PTHR47959:SF16">
    <property type="entry name" value="CRISPR-ASSOCIATED NUCLEASE_HELICASE CAS3-RELATED"/>
    <property type="match status" value="1"/>
</dbReference>
<feature type="compositionally biased region" description="Basic and acidic residues" evidence="10">
    <location>
        <begin position="316"/>
        <end position="329"/>
    </location>
</feature>
<dbReference type="CDD" id="cd09641">
    <property type="entry name" value="Cas3''_I"/>
    <property type="match status" value="1"/>
</dbReference>
<dbReference type="InterPro" id="IPR027417">
    <property type="entry name" value="P-loop_NTPase"/>
</dbReference>
<dbReference type="GO" id="GO:0005829">
    <property type="term" value="C:cytosol"/>
    <property type="evidence" value="ECO:0007669"/>
    <property type="project" value="TreeGrafter"/>
</dbReference>
<organism evidence="13">
    <name type="scientific">Nitratidesulfovibrio vulgaris (strain DSM 19637 / Miyazaki F)</name>
    <name type="common">Desulfovibrio vulgaris</name>
    <dbReference type="NCBI Taxonomy" id="883"/>
    <lineage>
        <taxon>Bacteria</taxon>
        <taxon>Pseudomonadati</taxon>
        <taxon>Thermodesulfobacteriota</taxon>
        <taxon>Desulfovibrionia</taxon>
        <taxon>Desulfovibrionales</taxon>
        <taxon>Desulfovibrionaceae</taxon>
        <taxon>Nitratidesulfovibrio</taxon>
    </lineage>
</organism>
<dbReference type="OrthoDB" id="9810236at2"/>
<dbReference type="InterPro" id="IPR014001">
    <property type="entry name" value="Helicase_ATP-bd"/>
</dbReference>
<dbReference type="SUPFAM" id="SSF52540">
    <property type="entry name" value="P-loop containing nucleoside triphosphate hydrolases"/>
    <property type="match status" value="1"/>
</dbReference>
<keyword evidence="8" id="KW-0067">ATP-binding</keyword>
<dbReference type="GO" id="GO:0003676">
    <property type="term" value="F:nucleic acid binding"/>
    <property type="evidence" value="ECO:0007669"/>
    <property type="project" value="InterPro"/>
</dbReference>
<keyword evidence="3" id="KW-0540">Nuclease</keyword>
<dbReference type="PROSITE" id="PS51192">
    <property type="entry name" value="HELICASE_ATP_BIND_1"/>
    <property type="match status" value="1"/>
</dbReference>
<protein>
    <submittedName>
        <fullName evidence="13">CRISPR-associated helicase Cas3</fullName>
    </submittedName>
</protein>
<evidence type="ECO:0000256" key="9">
    <source>
        <dbReference type="ARBA" id="ARBA00023118"/>
    </source>
</evidence>
<dbReference type="eggNOG" id="COG1203">
    <property type="taxonomic scope" value="Bacteria"/>
</dbReference>
<dbReference type="InterPro" id="IPR038257">
    <property type="entry name" value="CRISPR-assoc_Cas3_HD_sf"/>
</dbReference>
<keyword evidence="6" id="KW-0378">Hydrolase</keyword>
<evidence type="ECO:0000256" key="1">
    <source>
        <dbReference type="ARBA" id="ARBA00006847"/>
    </source>
</evidence>
<sequence length="740" mass="80594">MKYAHTLANRPESDWEPLSRHLEEVADLAAHFASAFGAGEWGLAAGLLHDVGKQSTAFQAYLRASTAGKGPGRGPDHSTAGAQWAHGHYNAKLGKLLAYALAGHHAGLPDGIESLAPRLKRAVEPWHSPGDDIAARVPEITGLPLAGRMPSLGFQLMLFVRMVFSCLVDADSLCTEAFTTPDKAAWRRGYLPLSELKVRLDRHLDHLATHAPATPVNSLRAGILAACRNAAPNVPGLFSLTVPTGGGKTLSSLAFALDHAQAHGLRRVIYAIPYTSIIEQTARVFREALNDTDDQAVLEHHSNFVPLRADGTPVTPRREGQDDDAGEGRRSVLAAENWDAPVVVTTNVQFLESLFAARRSPCRKLHNIARSVVILDEAQMLPPEHLLPCLEALRALVLDYGCSVVLCTATQPALGKREGFDRGLEQVREITPNPEQLATALRRVEVTDAGTLDDAQLAARLAGQPQVLCVVNTRPHARALYELLAPQGDAVHLSAAMCPAHRTEVLRGVRQRLLQGQPCRVVATQLVEAGVDIDFPVVYRAMAGVDSLAQAAGRCNREGNLERGQVYLFTPQDSPPPFVRQAAQAARTALRRNPDPLALDTVEAYFRELYWQKGDRLDSANLLPLMRDSAPRLDFPFPEVAHLFRLIPDDTIPLLIPYDDDARALIAELPYTPAPARLLRRAQRYTVGVYPRVLAALVQAGAAHLATEECAVLINEDLYDDRLGLCADNPTYRNPESLLG</sequence>
<gene>
    <name evidence="13" type="ordered locus">DvMF_1971</name>
</gene>
<evidence type="ECO:0000256" key="5">
    <source>
        <dbReference type="ARBA" id="ARBA00022741"/>
    </source>
</evidence>
<dbReference type="InterPro" id="IPR006483">
    <property type="entry name" value="CRISPR-assoc_Cas3_HD"/>
</dbReference>
<accession>B8DQ50</accession>
<dbReference type="GO" id="GO:0016787">
    <property type="term" value="F:hydrolase activity"/>
    <property type="evidence" value="ECO:0007669"/>
    <property type="project" value="UniProtKB-KW"/>
</dbReference>
<dbReference type="Pfam" id="PF00270">
    <property type="entry name" value="DEAD"/>
    <property type="match status" value="1"/>
</dbReference>